<feature type="transmembrane region" description="Helical" evidence="1">
    <location>
        <begin position="12"/>
        <end position="32"/>
    </location>
</feature>
<dbReference type="GO" id="GO:0016301">
    <property type="term" value="F:kinase activity"/>
    <property type="evidence" value="ECO:0007669"/>
    <property type="project" value="UniProtKB-KW"/>
</dbReference>
<dbReference type="SUPFAM" id="SSF55874">
    <property type="entry name" value="ATPase domain of HSP90 chaperone/DNA topoisomerase II/histidine kinase"/>
    <property type="match status" value="1"/>
</dbReference>
<evidence type="ECO:0000313" key="4">
    <source>
        <dbReference type="Proteomes" id="UP001336835"/>
    </source>
</evidence>
<keyword evidence="3" id="KW-0418">Kinase</keyword>
<feature type="transmembrane region" description="Helical" evidence="1">
    <location>
        <begin position="122"/>
        <end position="143"/>
    </location>
</feature>
<evidence type="ECO:0000256" key="1">
    <source>
        <dbReference type="SAM" id="Phobius"/>
    </source>
</evidence>
<dbReference type="EMBL" id="JAZDQT010000003">
    <property type="protein sequence ID" value="MEE1946637.1"/>
    <property type="molecule type" value="Genomic_DNA"/>
</dbReference>
<sequence length="356" mass="40835">MPNTKRSLSLYWKCQLIGWSLAALYWAFVGYLGSNFSLTLGIFHFLGDLCIYIIPTHLFRNLSKQQHWEQLRPKKLLPIVITAILLLGSIFMVLTITKNYWFRALWEPNFVGSLSIYFKQSWLTTWMTGIRLMCIWILAYYLYHYAQAEIRASKESARLSLVAKNAQLDNLTAQLNPHFFFNSLNNIKALVNENPIAARRAIDLLSDLLRTSLYNRDHALITLREELDLINDYVELEKMRFEERLQVSFEIESQTLDAKVLPLSLQNLVENAIKHGIAQQPEGGIIFVGITAQDGFLFATVQNPGKLQIHANTGLGLKNLQERLQLQFNGKASFSIEILDEQSVLATLKTPLQWAN</sequence>
<accession>A0ABU7IAZ3</accession>
<keyword evidence="1" id="KW-0472">Membrane</keyword>
<dbReference type="InterPro" id="IPR010559">
    <property type="entry name" value="Sig_transdc_His_kin_internal"/>
</dbReference>
<dbReference type="PANTHER" id="PTHR34220">
    <property type="entry name" value="SENSOR HISTIDINE KINASE YPDA"/>
    <property type="match status" value="1"/>
</dbReference>
<organism evidence="3 4">
    <name type="scientific">Pedobacter albus</name>
    <dbReference type="NCBI Taxonomy" id="3113905"/>
    <lineage>
        <taxon>Bacteria</taxon>
        <taxon>Pseudomonadati</taxon>
        <taxon>Bacteroidota</taxon>
        <taxon>Sphingobacteriia</taxon>
        <taxon>Sphingobacteriales</taxon>
        <taxon>Sphingobacteriaceae</taxon>
        <taxon>Pedobacter</taxon>
    </lineage>
</organism>
<comment type="caution">
    <text evidence="3">The sequence shown here is derived from an EMBL/GenBank/DDBJ whole genome shotgun (WGS) entry which is preliminary data.</text>
</comment>
<name>A0ABU7IAZ3_9SPHI</name>
<dbReference type="InterPro" id="IPR036890">
    <property type="entry name" value="HATPase_C_sf"/>
</dbReference>
<reference evidence="3 4" key="1">
    <citation type="submission" date="2024-01" db="EMBL/GenBank/DDBJ databases">
        <title>Pedobacter sp. nov., isolated from fresh soil.</title>
        <authorList>
            <person name="Le N.T.T."/>
        </authorList>
    </citation>
    <scope>NUCLEOTIDE SEQUENCE [LARGE SCALE GENOMIC DNA]</scope>
    <source>
        <strain evidence="3 4">KR3-3</strain>
    </source>
</reference>
<dbReference type="PANTHER" id="PTHR34220:SF7">
    <property type="entry name" value="SENSOR HISTIDINE KINASE YPDA"/>
    <property type="match status" value="1"/>
</dbReference>
<keyword evidence="1" id="KW-1133">Transmembrane helix</keyword>
<dbReference type="RefSeq" id="WP_330108937.1">
    <property type="nucleotide sequence ID" value="NZ_JAZDQT010000003.1"/>
</dbReference>
<dbReference type="Pfam" id="PF06580">
    <property type="entry name" value="His_kinase"/>
    <property type="match status" value="1"/>
</dbReference>
<keyword evidence="1" id="KW-0812">Transmembrane</keyword>
<dbReference type="Gene3D" id="3.30.565.10">
    <property type="entry name" value="Histidine kinase-like ATPase, C-terminal domain"/>
    <property type="match status" value="1"/>
</dbReference>
<feature type="domain" description="Signal transduction histidine kinase internal region" evidence="2">
    <location>
        <begin position="166"/>
        <end position="245"/>
    </location>
</feature>
<evidence type="ECO:0000313" key="3">
    <source>
        <dbReference type="EMBL" id="MEE1946637.1"/>
    </source>
</evidence>
<protein>
    <submittedName>
        <fullName evidence="3">Histidine kinase</fullName>
    </submittedName>
</protein>
<feature type="transmembrane region" description="Helical" evidence="1">
    <location>
        <begin position="76"/>
        <end position="102"/>
    </location>
</feature>
<keyword evidence="4" id="KW-1185">Reference proteome</keyword>
<gene>
    <name evidence="3" type="ORF">VRU48_16040</name>
</gene>
<dbReference type="Proteomes" id="UP001336835">
    <property type="component" value="Unassembled WGS sequence"/>
</dbReference>
<keyword evidence="3" id="KW-0808">Transferase</keyword>
<dbReference type="InterPro" id="IPR050640">
    <property type="entry name" value="Bact_2-comp_sensor_kinase"/>
</dbReference>
<feature type="transmembrane region" description="Helical" evidence="1">
    <location>
        <begin position="38"/>
        <end position="55"/>
    </location>
</feature>
<evidence type="ECO:0000259" key="2">
    <source>
        <dbReference type="Pfam" id="PF06580"/>
    </source>
</evidence>
<proteinExistence type="predicted"/>